<organism evidence="1 2">
    <name type="scientific">Dentiscutata heterogama</name>
    <dbReference type="NCBI Taxonomy" id="1316150"/>
    <lineage>
        <taxon>Eukaryota</taxon>
        <taxon>Fungi</taxon>
        <taxon>Fungi incertae sedis</taxon>
        <taxon>Mucoromycota</taxon>
        <taxon>Glomeromycotina</taxon>
        <taxon>Glomeromycetes</taxon>
        <taxon>Diversisporales</taxon>
        <taxon>Gigasporaceae</taxon>
        <taxon>Dentiscutata</taxon>
    </lineage>
</organism>
<evidence type="ECO:0000313" key="1">
    <source>
        <dbReference type="EMBL" id="CAG8731722.1"/>
    </source>
</evidence>
<proteinExistence type="predicted"/>
<sequence>FAGCESAPGFVECESALEKRESAPGAKWHLRRYFCSFFSSFIERESAPRKVAPSGNFTGRKSAPGKCISFVGHKSALRKASLDMNQRWLRPTSTEVDFE</sequence>
<dbReference type="EMBL" id="CAJVPU010037089">
    <property type="protein sequence ID" value="CAG8731722.1"/>
    <property type="molecule type" value="Genomic_DNA"/>
</dbReference>
<comment type="caution">
    <text evidence="1">The sequence shown here is derived from an EMBL/GenBank/DDBJ whole genome shotgun (WGS) entry which is preliminary data.</text>
</comment>
<accession>A0ACA9Q2Z2</accession>
<feature type="non-terminal residue" evidence="1">
    <location>
        <position position="1"/>
    </location>
</feature>
<reference evidence="1" key="1">
    <citation type="submission" date="2021-06" db="EMBL/GenBank/DDBJ databases">
        <authorList>
            <person name="Kallberg Y."/>
            <person name="Tangrot J."/>
            <person name="Rosling A."/>
        </authorList>
    </citation>
    <scope>NUCLEOTIDE SEQUENCE</scope>
    <source>
        <strain evidence="1">IL203A</strain>
    </source>
</reference>
<feature type="non-terminal residue" evidence="1">
    <location>
        <position position="99"/>
    </location>
</feature>
<keyword evidence="2" id="KW-1185">Reference proteome</keyword>
<name>A0ACA9Q2Z2_9GLOM</name>
<evidence type="ECO:0000313" key="2">
    <source>
        <dbReference type="Proteomes" id="UP000789702"/>
    </source>
</evidence>
<dbReference type="Proteomes" id="UP000789702">
    <property type="component" value="Unassembled WGS sequence"/>
</dbReference>
<gene>
    <name evidence="1" type="ORF">DHETER_LOCUS13480</name>
</gene>
<protein>
    <submittedName>
        <fullName evidence="1">2730_t:CDS:1</fullName>
    </submittedName>
</protein>